<proteinExistence type="predicted"/>
<protein>
    <submittedName>
        <fullName evidence="1">Uncharacterized protein</fullName>
    </submittedName>
</protein>
<dbReference type="AlphaFoldDB" id="A0AAX3EGI3"/>
<name>A0AAX3EGI3_PAEUR</name>
<organism evidence="1 2">
    <name type="scientific">Paenarthrobacter ureafaciens</name>
    <dbReference type="NCBI Taxonomy" id="37931"/>
    <lineage>
        <taxon>Bacteria</taxon>
        <taxon>Bacillati</taxon>
        <taxon>Actinomycetota</taxon>
        <taxon>Actinomycetes</taxon>
        <taxon>Micrococcales</taxon>
        <taxon>Micrococcaceae</taxon>
        <taxon>Paenarthrobacter</taxon>
    </lineage>
</organism>
<dbReference type="Proteomes" id="UP001163293">
    <property type="component" value="Chromosome"/>
</dbReference>
<evidence type="ECO:0000313" key="2">
    <source>
        <dbReference type="Proteomes" id="UP001163293"/>
    </source>
</evidence>
<gene>
    <name evidence="1" type="ORF">NL394_18485</name>
</gene>
<sequence length="177" mass="19096">MNPHERYRLRTSLQGRSVEDVMVAARKRATVRTFRATTEAVGKLQEHVLPTGGAAMRAAGMGAVFGLAGGDGFLDGYVPVGTADEMTAAFHMEESEDGNVTLREIDFEEGLRNGVPVAAIALDLAESMATREQSAGRRVLRKLLEDYAIRGWPPSRRCTSTGFPADSTKLTAANLAR</sequence>
<dbReference type="RefSeq" id="WP_259362696.1">
    <property type="nucleotide sequence ID" value="NZ_CP043010.1"/>
</dbReference>
<evidence type="ECO:0000313" key="1">
    <source>
        <dbReference type="EMBL" id="UYV97005.1"/>
    </source>
</evidence>
<accession>A0AAX3EGI3</accession>
<dbReference type="EMBL" id="CP101185">
    <property type="protein sequence ID" value="UYV97005.1"/>
    <property type="molecule type" value="Genomic_DNA"/>
</dbReference>
<reference evidence="1" key="1">
    <citation type="submission" date="2022-07" db="EMBL/GenBank/DDBJ databases">
        <authorList>
            <person name="Wu T."/>
        </authorList>
    </citation>
    <scope>NUCLEOTIDE SEQUENCE</scope>
    <source>
        <strain evidence="1">SD-1</strain>
    </source>
</reference>
<keyword evidence="2" id="KW-1185">Reference proteome</keyword>